<proteinExistence type="inferred from homology"/>
<keyword evidence="2" id="KW-0378">Hydrolase</keyword>
<dbReference type="PANTHER" id="PTHR12304">
    <property type="entry name" value="INOSINE-URIDINE PREFERRING NUCLEOSIDE HYDROLASE"/>
    <property type="match status" value="1"/>
</dbReference>
<feature type="region of interest" description="Disordered" evidence="4">
    <location>
        <begin position="1"/>
        <end position="31"/>
    </location>
</feature>
<reference evidence="6 7" key="1">
    <citation type="submission" date="2023-01" db="EMBL/GenBank/DDBJ databases">
        <title>Analysis of 21 Apiospora genomes using comparative genomics revels a genus with tremendous synthesis potential of carbohydrate active enzymes and secondary metabolites.</title>
        <authorList>
            <person name="Sorensen T."/>
        </authorList>
    </citation>
    <scope>NUCLEOTIDE SEQUENCE [LARGE SCALE GENOMIC DNA]</scope>
    <source>
        <strain evidence="6 7">CBS 117206</strain>
    </source>
</reference>
<dbReference type="Pfam" id="PF01156">
    <property type="entry name" value="IU_nuc_hydro"/>
    <property type="match status" value="1"/>
</dbReference>
<accession>A0AAW0QA06</accession>
<comment type="caution">
    <text evidence="6">The sequence shown here is derived from an EMBL/GenBank/DDBJ whole genome shotgun (WGS) entry which is preliminary data.</text>
</comment>
<feature type="compositionally biased region" description="Polar residues" evidence="4">
    <location>
        <begin position="13"/>
        <end position="26"/>
    </location>
</feature>
<evidence type="ECO:0000256" key="3">
    <source>
        <dbReference type="ARBA" id="ARBA00023295"/>
    </source>
</evidence>
<name>A0AAW0QA06_9PEZI</name>
<evidence type="ECO:0000259" key="5">
    <source>
        <dbReference type="Pfam" id="PF01156"/>
    </source>
</evidence>
<dbReference type="InterPro" id="IPR001910">
    <property type="entry name" value="Inosine/uridine_hydrolase_dom"/>
</dbReference>
<dbReference type="Proteomes" id="UP001392437">
    <property type="component" value="Unassembled WGS sequence"/>
</dbReference>
<evidence type="ECO:0000256" key="4">
    <source>
        <dbReference type="SAM" id="MobiDB-lite"/>
    </source>
</evidence>
<evidence type="ECO:0000256" key="2">
    <source>
        <dbReference type="ARBA" id="ARBA00022801"/>
    </source>
</evidence>
<dbReference type="Gene3D" id="3.90.245.10">
    <property type="entry name" value="Ribonucleoside hydrolase-like"/>
    <property type="match status" value="1"/>
</dbReference>
<comment type="similarity">
    <text evidence="1">Belongs to the IUNH family.</text>
</comment>
<evidence type="ECO:0000313" key="7">
    <source>
        <dbReference type="Proteomes" id="UP001392437"/>
    </source>
</evidence>
<dbReference type="SUPFAM" id="SSF53590">
    <property type="entry name" value="Nucleoside hydrolase"/>
    <property type="match status" value="1"/>
</dbReference>
<dbReference type="InterPro" id="IPR036452">
    <property type="entry name" value="Ribo_hydro-like"/>
</dbReference>
<dbReference type="GO" id="GO:0008477">
    <property type="term" value="F:purine nucleosidase activity"/>
    <property type="evidence" value="ECO:0007669"/>
    <property type="project" value="TreeGrafter"/>
</dbReference>
<keyword evidence="7" id="KW-1185">Reference proteome</keyword>
<gene>
    <name evidence="6" type="ORF">PG999_010419</name>
</gene>
<dbReference type="GO" id="GO:0005829">
    <property type="term" value="C:cytosol"/>
    <property type="evidence" value="ECO:0007669"/>
    <property type="project" value="TreeGrafter"/>
</dbReference>
<organism evidence="6 7">
    <name type="scientific">Apiospora kogelbergensis</name>
    <dbReference type="NCBI Taxonomy" id="1337665"/>
    <lineage>
        <taxon>Eukaryota</taxon>
        <taxon>Fungi</taxon>
        <taxon>Dikarya</taxon>
        <taxon>Ascomycota</taxon>
        <taxon>Pezizomycotina</taxon>
        <taxon>Sordariomycetes</taxon>
        <taxon>Xylariomycetidae</taxon>
        <taxon>Amphisphaeriales</taxon>
        <taxon>Apiosporaceae</taxon>
        <taxon>Apiospora</taxon>
    </lineage>
</organism>
<evidence type="ECO:0000313" key="6">
    <source>
        <dbReference type="EMBL" id="KAK8100045.1"/>
    </source>
</evidence>
<protein>
    <recommendedName>
        <fullName evidence="5">Inosine/uridine-preferring nucleoside hydrolase domain-containing protein</fullName>
    </recommendedName>
</protein>
<feature type="domain" description="Inosine/uridine-preferring nucleoside hydrolase" evidence="5">
    <location>
        <begin position="55"/>
        <end position="334"/>
    </location>
</feature>
<keyword evidence="3" id="KW-0326">Glycosidase</keyword>
<dbReference type="EMBL" id="JAQQWP010000009">
    <property type="protein sequence ID" value="KAK8100045.1"/>
    <property type="molecule type" value="Genomic_DNA"/>
</dbReference>
<dbReference type="GO" id="GO:0006152">
    <property type="term" value="P:purine nucleoside catabolic process"/>
    <property type="evidence" value="ECO:0007669"/>
    <property type="project" value="TreeGrafter"/>
</dbReference>
<evidence type="ECO:0000256" key="1">
    <source>
        <dbReference type="ARBA" id="ARBA00009176"/>
    </source>
</evidence>
<dbReference type="PANTHER" id="PTHR12304:SF4">
    <property type="entry name" value="URIDINE NUCLEOSIDASE"/>
    <property type="match status" value="1"/>
</dbReference>
<dbReference type="InterPro" id="IPR023186">
    <property type="entry name" value="IUNH"/>
</dbReference>
<sequence length="346" mass="37368">MGSTTDDGGAQATAKTGNVGSSTNNKGGYAANAEDGKKATVAAVEGEAVDDRIKVIVDTDIGTDPDDGLALAYLALHPRCNLLGVTIVTGDVQQRAAVAAVLLRACGPEAAKIPIYCGRRNPLLEGNGQPNCQQYQYIQKKGDVLNRPENTAVDFIRKSIHENLNEVVLLTIGPLSNLGLLFALDPEIASACRGLVSMGGKFLPAGEPHLEWNIAVDRTAAGMVVNTRRPSHRFVGLDVTRKVAWTKDEYLAFQDEVEGPLKPVLYKLSKWWMSIKDFMTFHDPLAAAVIFEPQLCTWVAGHVKIDPRNAKVTFTESEGGPDLIASAVDSEAFFKHYLEILKNAPE</sequence>
<dbReference type="AlphaFoldDB" id="A0AAW0QA06"/>